<keyword evidence="13" id="KW-1185">Reference proteome</keyword>
<evidence type="ECO:0000313" key="13">
    <source>
        <dbReference type="Proteomes" id="UP001497457"/>
    </source>
</evidence>
<evidence type="ECO:0000256" key="2">
    <source>
        <dbReference type="ARBA" id="ARBA00022614"/>
    </source>
</evidence>
<dbReference type="Gene3D" id="3.80.10.10">
    <property type="entry name" value="Ribonuclease Inhibitor"/>
    <property type="match status" value="1"/>
</dbReference>
<accession>A0ABC9ALF7</accession>
<keyword evidence="6" id="KW-0175">Coiled coil</keyword>
<evidence type="ECO:0000256" key="7">
    <source>
        <dbReference type="SAM" id="MobiDB-lite"/>
    </source>
</evidence>
<dbReference type="FunFam" id="1.10.10.10:FF:000322">
    <property type="entry name" value="Probable disease resistance protein At1g63360"/>
    <property type="match status" value="1"/>
</dbReference>
<dbReference type="Pfam" id="PF18052">
    <property type="entry name" value="Rx_N"/>
    <property type="match status" value="1"/>
</dbReference>
<dbReference type="InterPro" id="IPR036388">
    <property type="entry name" value="WH-like_DNA-bd_sf"/>
</dbReference>
<name>A0ABC9ALF7_9POAL</name>
<keyword evidence="2" id="KW-0433">Leucine-rich repeat</keyword>
<evidence type="ECO:0000256" key="5">
    <source>
        <dbReference type="ARBA" id="ARBA00022821"/>
    </source>
</evidence>
<evidence type="ECO:0000256" key="4">
    <source>
        <dbReference type="ARBA" id="ARBA00022741"/>
    </source>
</evidence>
<dbReference type="PRINTS" id="PR00364">
    <property type="entry name" value="DISEASERSIST"/>
</dbReference>
<dbReference type="PANTHER" id="PTHR23155:SF1165">
    <property type="entry name" value="OS11G0676100 PROTEIN"/>
    <property type="match status" value="1"/>
</dbReference>
<evidence type="ECO:0000259" key="10">
    <source>
        <dbReference type="Pfam" id="PF23559"/>
    </source>
</evidence>
<dbReference type="SUPFAM" id="SSF52540">
    <property type="entry name" value="P-loop containing nucleoside triphosphate hydrolases"/>
    <property type="match status" value="1"/>
</dbReference>
<dbReference type="Proteomes" id="UP001497457">
    <property type="component" value="Chromosome 21rd"/>
</dbReference>
<feature type="domain" description="NB-ARC" evidence="8">
    <location>
        <begin position="182"/>
        <end position="297"/>
    </location>
</feature>
<evidence type="ECO:0000256" key="6">
    <source>
        <dbReference type="ARBA" id="ARBA00023054"/>
    </source>
</evidence>
<dbReference type="GO" id="GO:0000166">
    <property type="term" value="F:nucleotide binding"/>
    <property type="evidence" value="ECO:0007669"/>
    <property type="project" value="UniProtKB-KW"/>
</dbReference>
<reference evidence="13" key="1">
    <citation type="submission" date="2024-06" db="EMBL/GenBank/DDBJ databases">
        <authorList>
            <person name="Ryan C."/>
        </authorList>
    </citation>
    <scope>NUCLEOTIDE SEQUENCE [LARGE SCALE GENOMIC DNA]</scope>
</reference>
<comment type="similarity">
    <text evidence="1">Belongs to the disease resistance NB-LRR family.</text>
</comment>
<reference evidence="12 13" key="2">
    <citation type="submission" date="2024-10" db="EMBL/GenBank/DDBJ databases">
        <authorList>
            <person name="Ryan C."/>
        </authorList>
    </citation>
    <scope>NUCLEOTIDE SEQUENCE [LARGE SCALE GENOMIC DNA]</scope>
</reference>
<feature type="region of interest" description="Disordered" evidence="7">
    <location>
        <begin position="818"/>
        <end position="844"/>
    </location>
</feature>
<dbReference type="EMBL" id="OZ075131">
    <property type="protein sequence ID" value="CAL4979788.1"/>
    <property type="molecule type" value="Genomic_DNA"/>
</dbReference>
<evidence type="ECO:0000259" key="8">
    <source>
        <dbReference type="Pfam" id="PF00931"/>
    </source>
</evidence>
<dbReference type="PANTHER" id="PTHR23155">
    <property type="entry name" value="DISEASE RESISTANCE PROTEIN RP"/>
    <property type="match status" value="1"/>
</dbReference>
<evidence type="ECO:0000256" key="1">
    <source>
        <dbReference type="ARBA" id="ARBA00008894"/>
    </source>
</evidence>
<evidence type="ECO:0000256" key="3">
    <source>
        <dbReference type="ARBA" id="ARBA00022737"/>
    </source>
</evidence>
<gene>
    <name evidence="12" type="ORF">URODEC1_LOCUS55388</name>
</gene>
<dbReference type="InterPro" id="IPR027417">
    <property type="entry name" value="P-loop_NTPase"/>
</dbReference>
<dbReference type="InterPro" id="IPR002182">
    <property type="entry name" value="NB-ARC"/>
</dbReference>
<evidence type="ECO:0000313" key="12">
    <source>
        <dbReference type="EMBL" id="CAL4979788.1"/>
    </source>
</evidence>
<feature type="domain" description="Disease resistance N-terminal" evidence="9">
    <location>
        <begin position="9"/>
        <end position="88"/>
    </location>
</feature>
<dbReference type="InterPro" id="IPR038005">
    <property type="entry name" value="RX-like_CC"/>
</dbReference>
<dbReference type="Pfam" id="PF23598">
    <property type="entry name" value="LRR_14"/>
    <property type="match status" value="1"/>
</dbReference>
<keyword evidence="3" id="KW-0677">Repeat</keyword>
<keyword evidence="5" id="KW-0611">Plant defense</keyword>
<dbReference type="Gene3D" id="3.40.50.300">
    <property type="entry name" value="P-loop containing nucleotide triphosphate hydrolases"/>
    <property type="match status" value="1"/>
</dbReference>
<dbReference type="Gene3D" id="1.20.5.4130">
    <property type="match status" value="1"/>
</dbReference>
<dbReference type="InterPro" id="IPR041118">
    <property type="entry name" value="Rx_N"/>
</dbReference>
<dbReference type="SUPFAM" id="SSF52058">
    <property type="entry name" value="L domain-like"/>
    <property type="match status" value="1"/>
</dbReference>
<dbReference type="InterPro" id="IPR032675">
    <property type="entry name" value="LRR_dom_sf"/>
</dbReference>
<dbReference type="InterPro" id="IPR044974">
    <property type="entry name" value="Disease_R_plants"/>
</dbReference>
<organism evidence="12 13">
    <name type="scientific">Urochloa decumbens</name>
    <dbReference type="NCBI Taxonomy" id="240449"/>
    <lineage>
        <taxon>Eukaryota</taxon>
        <taxon>Viridiplantae</taxon>
        <taxon>Streptophyta</taxon>
        <taxon>Embryophyta</taxon>
        <taxon>Tracheophyta</taxon>
        <taxon>Spermatophyta</taxon>
        <taxon>Magnoliopsida</taxon>
        <taxon>Liliopsida</taxon>
        <taxon>Poales</taxon>
        <taxon>Poaceae</taxon>
        <taxon>PACMAD clade</taxon>
        <taxon>Panicoideae</taxon>
        <taxon>Panicodae</taxon>
        <taxon>Paniceae</taxon>
        <taxon>Melinidinae</taxon>
        <taxon>Urochloa</taxon>
    </lineage>
</organism>
<feature type="domain" description="Disease resistance R13L4/SHOC-2-like LRR" evidence="11">
    <location>
        <begin position="511"/>
        <end position="802"/>
    </location>
</feature>
<dbReference type="AlphaFoldDB" id="A0ABC9ALF7"/>
<dbReference type="Pfam" id="PF23559">
    <property type="entry name" value="WHD_DRP"/>
    <property type="match status" value="1"/>
</dbReference>
<evidence type="ECO:0000259" key="9">
    <source>
        <dbReference type="Pfam" id="PF18052"/>
    </source>
</evidence>
<feature type="domain" description="Disease resistance protein winged helix" evidence="10">
    <location>
        <begin position="384"/>
        <end position="452"/>
    </location>
</feature>
<sequence length="844" mass="95773">MATILDSLLGTCAKKMQDIITEEAILILGVKEDLNELQRTMNHIQCLLNGAEQRRSEESVVNNWLSELKDAMYEADDIIDLARLEGSKLLADQPSSPRNTTACTGFSFVSCFPNVRRRHEIAIRIKNFNIELDKIVKLGEQFKLKTIQPEMNVSQVRQMKTCSIVEPNLVGKETALACTSKQAWICVSQEYSDIAVLKEVLRNVGVDYKHDETVGELSRKLATAVENANFFLVLDDVWQHEVWTNLLRIPLDTAATGIVVFTTQNDIVVRTIGVEHTHRVELMSEEVGWEFLSKSMNINEESELQNLRVVGNEVVRMCGGLPLAIKIIASVLAAKEKTENEWRKVMNRSASSMNKLPIELSRALHLSYDELPHYLKQCFLYCGLYPEDFSMHHDDLVRFWVAEGFVQEQEKQLLEDTAEEYYYELIYRNLLQPDPFFADYSRCKMHDLLRKVAQHISGQEIFVGDQQSLEVKSWYKLRRVSIVAGKEFFVSPSVHKGQSGVRTLITKCNALKVDHTIFKEFLKIRILDLTDSIILSIPDCIGSLIHLRSLDFSGTDISYLPESIGSLVNLQILNLDHCGKLHHLPSGITRLCNLRRLGLDDTQMNSVPKGICRLKVLNDVEGFPVGGSCDTSNRMQDGWNMEELGPLLQLRKLQMVKLEKADTFNTKPMLADKMYLKELQVQCTERLDDPYPKGDIITIERTFEQLIPPHNLEYLTIIGFFGRTYPTWLGTTTHLSSVKYLQLMHCESCVHLPPIGHLPNLKFLKIQGATAVTKIGPELVGCAMGNPESSVAFPKLEMLVIMDMPNWEEWTFVVKEGAEVSEEEGEDDGAAVKQEREITPPPRS</sequence>
<proteinExistence type="inferred from homology"/>
<dbReference type="Pfam" id="PF00931">
    <property type="entry name" value="NB-ARC"/>
    <property type="match status" value="1"/>
</dbReference>
<dbReference type="GO" id="GO:0009626">
    <property type="term" value="P:plant-type hypersensitive response"/>
    <property type="evidence" value="ECO:0007669"/>
    <property type="project" value="UniProtKB-ARBA"/>
</dbReference>
<dbReference type="GO" id="GO:0002758">
    <property type="term" value="P:innate immune response-activating signaling pathway"/>
    <property type="evidence" value="ECO:0007669"/>
    <property type="project" value="UniProtKB-ARBA"/>
</dbReference>
<dbReference type="CDD" id="cd14798">
    <property type="entry name" value="RX-CC_like"/>
    <property type="match status" value="1"/>
</dbReference>
<dbReference type="InterPro" id="IPR058922">
    <property type="entry name" value="WHD_DRP"/>
</dbReference>
<protein>
    <submittedName>
        <fullName evidence="12">Uncharacterized protein</fullName>
    </submittedName>
</protein>
<dbReference type="InterPro" id="IPR055414">
    <property type="entry name" value="LRR_R13L4/SHOC2-like"/>
</dbReference>
<dbReference type="GO" id="GO:0042742">
    <property type="term" value="P:defense response to bacterium"/>
    <property type="evidence" value="ECO:0007669"/>
    <property type="project" value="UniProtKB-ARBA"/>
</dbReference>
<evidence type="ECO:0000259" key="11">
    <source>
        <dbReference type="Pfam" id="PF23598"/>
    </source>
</evidence>
<keyword evidence="4" id="KW-0547">Nucleotide-binding</keyword>
<feature type="compositionally biased region" description="Acidic residues" evidence="7">
    <location>
        <begin position="819"/>
        <end position="829"/>
    </location>
</feature>
<dbReference type="Gene3D" id="1.10.10.10">
    <property type="entry name" value="Winged helix-like DNA-binding domain superfamily/Winged helix DNA-binding domain"/>
    <property type="match status" value="1"/>
</dbReference>